<dbReference type="AlphaFoldDB" id="A0A2K9NSL0"/>
<dbReference type="GO" id="GO:0016616">
    <property type="term" value="F:oxidoreductase activity, acting on the CH-OH group of donors, NAD or NADP as acceptor"/>
    <property type="evidence" value="ECO:0007669"/>
    <property type="project" value="TreeGrafter"/>
</dbReference>
<dbReference type="SUPFAM" id="SSF51735">
    <property type="entry name" value="NAD(P)-binding Rossmann-fold domains"/>
    <property type="match status" value="1"/>
</dbReference>
<sequence length="243" mass="25544">MKGLNNKRVFITGAASGIGRATAERFYAEGSELVLVDMPTLEQSELSALFPNKMTYISGDVTKAETLDAIKAEMAKGVDVLINNAGITKDATLLKMTDDQWDAVIAVNLTSIFKLSKAAAEVMKAAGKGGSIIHAASVVAHYGNFGQTNYSATKAGVIAMAKTMAKELGKDKIRVNAVAPGFIATPMVKKMPEKVLAMMEEKASLRRLGEPADIAAAYAFLASDDASYITGTCLNVDGGTILG</sequence>
<organism evidence="4 5">
    <name type="scientific">Bacteriovorax stolpii</name>
    <name type="common">Bdellovibrio stolpii</name>
    <dbReference type="NCBI Taxonomy" id="960"/>
    <lineage>
        <taxon>Bacteria</taxon>
        <taxon>Pseudomonadati</taxon>
        <taxon>Bdellovibrionota</taxon>
        <taxon>Bacteriovoracia</taxon>
        <taxon>Bacteriovoracales</taxon>
        <taxon>Bacteriovoracaceae</taxon>
        <taxon>Bacteriovorax</taxon>
    </lineage>
</organism>
<dbReference type="PRINTS" id="PR00080">
    <property type="entry name" value="SDRFAMILY"/>
</dbReference>
<dbReference type="InterPro" id="IPR002347">
    <property type="entry name" value="SDR_fam"/>
</dbReference>
<dbReference type="InterPro" id="IPR036291">
    <property type="entry name" value="NAD(P)-bd_dom_sf"/>
</dbReference>
<evidence type="ECO:0000256" key="2">
    <source>
        <dbReference type="ARBA" id="ARBA00023002"/>
    </source>
</evidence>
<evidence type="ECO:0000313" key="4">
    <source>
        <dbReference type="EMBL" id="AUN98477.1"/>
    </source>
</evidence>
<dbReference type="RefSeq" id="WP_102243768.1">
    <property type="nucleotide sequence ID" value="NZ_CP025704.1"/>
</dbReference>
<dbReference type="EMBL" id="CP025704">
    <property type="protein sequence ID" value="AUN98477.1"/>
    <property type="molecule type" value="Genomic_DNA"/>
</dbReference>
<name>A0A2K9NSL0_BACTC</name>
<dbReference type="InterPro" id="IPR020904">
    <property type="entry name" value="Sc_DH/Rdtase_CS"/>
</dbReference>
<dbReference type="GO" id="GO:0006633">
    <property type="term" value="P:fatty acid biosynthetic process"/>
    <property type="evidence" value="ECO:0007669"/>
    <property type="project" value="TreeGrafter"/>
</dbReference>
<proteinExistence type="inferred from homology"/>
<reference evidence="4 5" key="1">
    <citation type="submission" date="2018-01" db="EMBL/GenBank/DDBJ databases">
        <title>Complete genome sequence of Bacteriovorax stolpii DSM12778.</title>
        <authorList>
            <person name="Tang B."/>
            <person name="Chang J."/>
        </authorList>
    </citation>
    <scope>NUCLEOTIDE SEQUENCE [LARGE SCALE GENOMIC DNA]</scope>
    <source>
        <strain evidence="4 5">DSM 12778</strain>
    </source>
</reference>
<dbReference type="PANTHER" id="PTHR42760">
    <property type="entry name" value="SHORT-CHAIN DEHYDROGENASES/REDUCTASES FAMILY MEMBER"/>
    <property type="match status" value="1"/>
</dbReference>
<evidence type="ECO:0000313" key="5">
    <source>
        <dbReference type="Proteomes" id="UP000235584"/>
    </source>
</evidence>
<dbReference type="Proteomes" id="UP000235584">
    <property type="component" value="Chromosome"/>
</dbReference>
<evidence type="ECO:0000259" key="3">
    <source>
        <dbReference type="SMART" id="SM00822"/>
    </source>
</evidence>
<dbReference type="Gene3D" id="3.40.50.720">
    <property type="entry name" value="NAD(P)-binding Rossmann-like Domain"/>
    <property type="match status" value="1"/>
</dbReference>
<dbReference type="PANTHER" id="PTHR42760:SF83">
    <property type="entry name" value="(3R)-3-HYDROXYACYL-COA DEHYDROGENASE"/>
    <property type="match status" value="1"/>
</dbReference>
<accession>A0A2K9NSL0</accession>
<protein>
    <submittedName>
        <fullName evidence="4">3-oxoacyl-ACP reductase</fullName>
    </submittedName>
</protein>
<evidence type="ECO:0000256" key="1">
    <source>
        <dbReference type="ARBA" id="ARBA00006484"/>
    </source>
</evidence>
<dbReference type="GO" id="GO:0048038">
    <property type="term" value="F:quinone binding"/>
    <property type="evidence" value="ECO:0007669"/>
    <property type="project" value="TreeGrafter"/>
</dbReference>
<dbReference type="KEGG" id="bsto:C0V70_10240"/>
<dbReference type="OrthoDB" id="5290686at2"/>
<dbReference type="PRINTS" id="PR00081">
    <property type="entry name" value="GDHRDH"/>
</dbReference>
<dbReference type="Pfam" id="PF13561">
    <property type="entry name" value="adh_short_C2"/>
    <property type="match status" value="1"/>
</dbReference>
<feature type="domain" description="Ketoreductase" evidence="3">
    <location>
        <begin position="7"/>
        <end position="186"/>
    </location>
</feature>
<dbReference type="PROSITE" id="PS00061">
    <property type="entry name" value="ADH_SHORT"/>
    <property type="match status" value="1"/>
</dbReference>
<dbReference type="InterPro" id="IPR057326">
    <property type="entry name" value="KR_dom"/>
</dbReference>
<dbReference type="FunFam" id="3.40.50.720:FF:000173">
    <property type="entry name" value="3-oxoacyl-[acyl-carrier protein] reductase"/>
    <property type="match status" value="1"/>
</dbReference>
<gene>
    <name evidence="4" type="ORF">C0V70_10240</name>
</gene>
<keyword evidence="2" id="KW-0560">Oxidoreductase</keyword>
<dbReference type="SMART" id="SM00822">
    <property type="entry name" value="PKS_KR"/>
    <property type="match status" value="1"/>
</dbReference>
<comment type="similarity">
    <text evidence="1">Belongs to the short-chain dehydrogenases/reductases (SDR) family.</text>
</comment>
<keyword evidence="5" id="KW-1185">Reference proteome</keyword>